<dbReference type="VEuPathDB" id="VectorBase:GAUT013951"/>
<keyword evidence="2" id="KW-1185">Reference proteome</keyword>
<proteinExistence type="predicted"/>
<name>A0A1A9USL0_GLOAU</name>
<dbReference type="Proteomes" id="UP000078200">
    <property type="component" value="Unassembled WGS sequence"/>
</dbReference>
<dbReference type="AlphaFoldDB" id="A0A1A9USL0"/>
<evidence type="ECO:0000313" key="1">
    <source>
        <dbReference type="EnsemblMetazoa" id="GAUT013951-PA"/>
    </source>
</evidence>
<organism evidence="1 2">
    <name type="scientific">Glossina austeni</name>
    <name type="common">Savannah tsetse fly</name>
    <dbReference type="NCBI Taxonomy" id="7395"/>
    <lineage>
        <taxon>Eukaryota</taxon>
        <taxon>Metazoa</taxon>
        <taxon>Ecdysozoa</taxon>
        <taxon>Arthropoda</taxon>
        <taxon>Hexapoda</taxon>
        <taxon>Insecta</taxon>
        <taxon>Pterygota</taxon>
        <taxon>Neoptera</taxon>
        <taxon>Endopterygota</taxon>
        <taxon>Diptera</taxon>
        <taxon>Brachycera</taxon>
        <taxon>Muscomorpha</taxon>
        <taxon>Hippoboscoidea</taxon>
        <taxon>Glossinidae</taxon>
        <taxon>Glossina</taxon>
    </lineage>
</organism>
<protein>
    <submittedName>
        <fullName evidence="1">Uncharacterized protein</fullName>
    </submittedName>
</protein>
<accession>A0A1A9USL0</accession>
<sequence length="133" mass="15557">MELPYGLKGKFPLIKLLKKECVEIQVVLPKFVSEIDFRGMQRFSLNMEDFEKLTLLERRYHSMINVIVKDLNSFAFLLSKGSQIKEYVAGKQRHKISSIAMINYFRMYISFINTHELLSHLPPKKKTSALCNL</sequence>
<reference evidence="1" key="1">
    <citation type="submission" date="2020-05" db="UniProtKB">
        <authorList>
            <consortium name="EnsemblMetazoa"/>
        </authorList>
    </citation>
    <scope>IDENTIFICATION</scope>
    <source>
        <strain evidence="1">TTRI</strain>
    </source>
</reference>
<evidence type="ECO:0000313" key="2">
    <source>
        <dbReference type="Proteomes" id="UP000078200"/>
    </source>
</evidence>
<dbReference type="EnsemblMetazoa" id="GAUT013951-RA">
    <property type="protein sequence ID" value="GAUT013951-PA"/>
    <property type="gene ID" value="GAUT013951"/>
</dbReference>